<dbReference type="OrthoDB" id="6197657at2"/>
<keyword evidence="2" id="KW-0472">Membrane</keyword>
<evidence type="ECO:0000256" key="1">
    <source>
        <dbReference type="SAM" id="MobiDB-lite"/>
    </source>
</evidence>
<feature type="compositionally biased region" description="Basic and acidic residues" evidence="1">
    <location>
        <begin position="113"/>
        <end position="124"/>
    </location>
</feature>
<dbReference type="EMBL" id="VPFL01000007">
    <property type="protein sequence ID" value="TXF12239.1"/>
    <property type="molecule type" value="Genomic_DNA"/>
</dbReference>
<feature type="region of interest" description="Disordered" evidence="1">
    <location>
        <begin position="102"/>
        <end position="124"/>
    </location>
</feature>
<keyword evidence="2" id="KW-0812">Transmembrane</keyword>
<keyword evidence="4" id="KW-1185">Reference proteome</keyword>
<comment type="caution">
    <text evidence="3">The sequence shown here is derived from an EMBL/GenBank/DDBJ whole genome shotgun (WGS) entry which is preliminary data.</text>
</comment>
<organism evidence="3 4">
    <name type="scientific">Pelomicrobium methylotrophicum</name>
    <dbReference type="NCBI Taxonomy" id="2602750"/>
    <lineage>
        <taxon>Bacteria</taxon>
        <taxon>Pseudomonadati</taxon>
        <taxon>Pseudomonadota</taxon>
        <taxon>Hydrogenophilia</taxon>
        <taxon>Hydrogenophilia incertae sedis</taxon>
        <taxon>Pelomicrobium</taxon>
    </lineage>
</organism>
<evidence type="ECO:0000313" key="3">
    <source>
        <dbReference type="EMBL" id="TXF12239.1"/>
    </source>
</evidence>
<feature type="transmembrane region" description="Helical" evidence="2">
    <location>
        <begin position="67"/>
        <end position="91"/>
    </location>
</feature>
<sequence length="124" mass="13675">MSCPSPPPPAGPRAPGRFGRRLIWILWPSFLVGGVAEVIFFTLFDPMELPFSDTLLPGGQALGESRLMVYTIGFFLFWAFAAASSALTCFFQRTSAEINRCPLTPLERPPGCPRREEPTTPGRD</sequence>
<accession>A0A5C7EIP4</accession>
<evidence type="ECO:0008006" key="5">
    <source>
        <dbReference type="Google" id="ProtNLM"/>
    </source>
</evidence>
<evidence type="ECO:0000256" key="2">
    <source>
        <dbReference type="SAM" id="Phobius"/>
    </source>
</evidence>
<dbReference type="Proteomes" id="UP000321201">
    <property type="component" value="Unassembled WGS sequence"/>
</dbReference>
<name>A0A5C7EIP4_9PROT</name>
<proteinExistence type="predicted"/>
<gene>
    <name evidence="3" type="ORF">FR698_06825</name>
</gene>
<dbReference type="RefSeq" id="WP_147799438.1">
    <property type="nucleotide sequence ID" value="NZ_VPFL01000007.1"/>
</dbReference>
<protein>
    <recommendedName>
        <fullName evidence="5">Transmembrane protein</fullName>
    </recommendedName>
</protein>
<keyword evidence="2" id="KW-1133">Transmembrane helix</keyword>
<reference evidence="3 4" key="1">
    <citation type="submission" date="2019-08" db="EMBL/GenBank/DDBJ databases">
        <title>Pelomicrobium methylotrophicum gen. nov., sp. nov. a moderately thermophilic, facultatively anaerobic, lithoautotrophic and methylotrophic bacterium isolated from a terrestrial mud volcano.</title>
        <authorList>
            <person name="Slobodkina G.B."/>
            <person name="Merkel A.Y."/>
            <person name="Slobodkin A.I."/>
        </authorList>
    </citation>
    <scope>NUCLEOTIDE SEQUENCE [LARGE SCALE GENOMIC DNA]</scope>
    <source>
        <strain evidence="3 4">SM250</strain>
    </source>
</reference>
<evidence type="ECO:0000313" key="4">
    <source>
        <dbReference type="Proteomes" id="UP000321201"/>
    </source>
</evidence>
<dbReference type="AlphaFoldDB" id="A0A5C7EIP4"/>
<feature type="transmembrane region" description="Helical" evidence="2">
    <location>
        <begin position="22"/>
        <end position="44"/>
    </location>
</feature>
<dbReference type="InParanoid" id="A0A5C7EIP4"/>